<feature type="compositionally biased region" description="Basic residues" evidence="1">
    <location>
        <begin position="271"/>
        <end position="281"/>
    </location>
</feature>
<reference evidence="3" key="1">
    <citation type="journal article" date="2023" name="Plant J.">
        <title>Genome sequences and population genomics provide insights into the demographic history, inbreeding, and mutation load of two 'living fossil' tree species of Dipteronia.</title>
        <authorList>
            <person name="Feng Y."/>
            <person name="Comes H.P."/>
            <person name="Chen J."/>
            <person name="Zhu S."/>
            <person name="Lu R."/>
            <person name="Zhang X."/>
            <person name="Li P."/>
            <person name="Qiu J."/>
            <person name="Olsen K.M."/>
            <person name="Qiu Y."/>
        </authorList>
    </citation>
    <scope>NUCLEOTIDE SEQUENCE</scope>
    <source>
        <strain evidence="3">NBL</strain>
    </source>
</reference>
<proteinExistence type="predicted"/>
<accession>A0AAE0B4R5</accession>
<feature type="region of interest" description="Disordered" evidence="1">
    <location>
        <begin position="1"/>
        <end position="39"/>
    </location>
</feature>
<organism evidence="3 4">
    <name type="scientific">Dipteronia sinensis</name>
    <dbReference type="NCBI Taxonomy" id="43782"/>
    <lineage>
        <taxon>Eukaryota</taxon>
        <taxon>Viridiplantae</taxon>
        <taxon>Streptophyta</taxon>
        <taxon>Embryophyta</taxon>
        <taxon>Tracheophyta</taxon>
        <taxon>Spermatophyta</taxon>
        <taxon>Magnoliopsida</taxon>
        <taxon>eudicotyledons</taxon>
        <taxon>Gunneridae</taxon>
        <taxon>Pentapetalae</taxon>
        <taxon>rosids</taxon>
        <taxon>malvids</taxon>
        <taxon>Sapindales</taxon>
        <taxon>Sapindaceae</taxon>
        <taxon>Hippocastanoideae</taxon>
        <taxon>Acereae</taxon>
        <taxon>Dipteronia</taxon>
    </lineage>
</organism>
<dbReference type="AlphaFoldDB" id="A0AAE0B4R5"/>
<evidence type="ECO:0000256" key="1">
    <source>
        <dbReference type="SAM" id="MobiDB-lite"/>
    </source>
</evidence>
<evidence type="ECO:0000313" key="4">
    <source>
        <dbReference type="Proteomes" id="UP001281410"/>
    </source>
</evidence>
<evidence type="ECO:0000259" key="2">
    <source>
        <dbReference type="Pfam" id="PF20167"/>
    </source>
</evidence>
<comment type="caution">
    <text evidence="3">The sequence shown here is derived from an EMBL/GenBank/DDBJ whole genome shotgun (WGS) entry which is preliminary data.</text>
</comment>
<evidence type="ECO:0000313" key="3">
    <source>
        <dbReference type="EMBL" id="KAK3229548.1"/>
    </source>
</evidence>
<dbReference type="InterPro" id="IPR046796">
    <property type="entry name" value="Transposase_32_dom"/>
</dbReference>
<feature type="compositionally biased region" description="Polar residues" evidence="1">
    <location>
        <begin position="1"/>
        <end position="10"/>
    </location>
</feature>
<keyword evidence="4" id="KW-1185">Reference proteome</keyword>
<feature type="domain" description="Putative plant transposon protein" evidence="2">
    <location>
        <begin position="67"/>
        <end position="241"/>
    </location>
</feature>
<sequence length="310" mass="35365">MELGMTSRSKSIAKKFGLGSRKKKSDIGPPPPCSLNGDFPRRLEKFRDRKIIEERGIARDELHDTEIPRVVEEFYVGIVPNDFRNHSPVMVHRREVSITHVEINRYFRTERPANVVENSLNGGIAQHRLHTRQNVDLTNSLVIQPMTFWVAPSYLLQHTNLKIELGLCHIFVTHSLRPWDHRTSVAFEVAIILHCIQSGSYIDVGYLAHSDILIVGGKEKESQLLMFPCLINEFCKRVGVDFGDDPIDSHQSDIGFLTWNTLQIKRDPTSRRRKTGRRKNRNATGLNRAEHDPKGKGPMVDDAAESSDEE</sequence>
<gene>
    <name evidence="3" type="ORF">Dsin_001429</name>
</gene>
<protein>
    <recommendedName>
        <fullName evidence="2">Putative plant transposon protein domain-containing protein</fullName>
    </recommendedName>
</protein>
<dbReference type="Proteomes" id="UP001281410">
    <property type="component" value="Unassembled WGS sequence"/>
</dbReference>
<dbReference type="EMBL" id="JANJYJ010000001">
    <property type="protein sequence ID" value="KAK3229548.1"/>
    <property type="molecule type" value="Genomic_DNA"/>
</dbReference>
<name>A0AAE0B4R5_9ROSI</name>
<feature type="region of interest" description="Disordered" evidence="1">
    <location>
        <begin position="267"/>
        <end position="310"/>
    </location>
</feature>
<dbReference type="Pfam" id="PF20167">
    <property type="entry name" value="Transposase_32"/>
    <property type="match status" value="1"/>
</dbReference>